<dbReference type="Gene3D" id="3.40.50.1820">
    <property type="entry name" value="alpha/beta hydrolase"/>
    <property type="match status" value="1"/>
</dbReference>
<dbReference type="InterPro" id="IPR029058">
    <property type="entry name" value="AB_hydrolase_fold"/>
</dbReference>
<reference evidence="1" key="1">
    <citation type="submission" date="2009-05" db="EMBL/GenBank/DDBJ databases">
        <authorList>
            <person name="Harkins D.M."/>
            <person name="DeShazer D."/>
            <person name="Woods D.E."/>
            <person name="Brinkac L.M."/>
            <person name="Brown K.A."/>
            <person name="Hung G.C."/>
            <person name="Tuanyok A."/>
            <person name="Zhang B."/>
            <person name="Nierman W.C."/>
        </authorList>
    </citation>
    <scope>NUCLEOTIDE SEQUENCE [LARGE SCALE GENOMIC DNA]</scope>
    <source>
        <strain evidence="1">1710a</strain>
    </source>
</reference>
<dbReference type="Proteomes" id="UP000001812">
    <property type="component" value="Chromosome II"/>
</dbReference>
<name>A0A0E1VUU4_BURPE</name>
<accession>A0A0E1VUU4</accession>
<proteinExistence type="predicted"/>
<dbReference type="HOGENOM" id="CLU_972096_0_0_4"/>
<evidence type="ECO:0000313" key="1">
    <source>
        <dbReference type="EMBL" id="EET04658.1"/>
    </source>
</evidence>
<dbReference type="SUPFAM" id="SSF53474">
    <property type="entry name" value="alpha/beta-Hydrolases"/>
    <property type="match status" value="1"/>
</dbReference>
<dbReference type="EMBL" id="CM000833">
    <property type="protein sequence ID" value="EET04658.1"/>
    <property type="molecule type" value="Genomic_DNA"/>
</dbReference>
<protein>
    <recommendedName>
        <fullName evidence="2">Alpha/beta hydrolase</fullName>
    </recommendedName>
</protein>
<gene>
    <name evidence="1" type="ORF">BURPS1710A_A0794</name>
</gene>
<evidence type="ECO:0008006" key="2">
    <source>
        <dbReference type="Google" id="ProtNLM"/>
    </source>
</evidence>
<sequence>MAVVLAVSVAPCASATVDRQDVQPSATDSTISAGTQPHIVYSERASAPGPLLVFIPGTGGKTPKTAETEQAFIGTALAHGYRVIILSYIDTRAIAQVCTKRVLANDPACAEQVRQKRAFGDDTTARIDDAPQDAIVHRLNALIRYLAAHNAGDHWEQYLAGERLNWRAIVLSGQSQGGGMAAYIAKRIAIRGVIDFSGGWDMRSDNDIASWYSAPSATPPERWYGTYHADERFASAIAASYRAMNIPVSHQFSLSEPVRHPEGKNPGHGEGASNPVYRGIWETMLTGLE</sequence>
<dbReference type="NCBIfam" id="NF047580">
    <property type="entry name" value="BPSS1187_fam"/>
    <property type="match status" value="1"/>
</dbReference>
<dbReference type="InterPro" id="IPR058180">
    <property type="entry name" value="BPSS1187-like"/>
</dbReference>
<organism evidence="1">
    <name type="scientific">Burkholderia pseudomallei 1710a</name>
    <dbReference type="NCBI Taxonomy" id="320371"/>
    <lineage>
        <taxon>Bacteria</taxon>
        <taxon>Pseudomonadati</taxon>
        <taxon>Pseudomonadota</taxon>
        <taxon>Betaproteobacteria</taxon>
        <taxon>Burkholderiales</taxon>
        <taxon>Burkholderiaceae</taxon>
        <taxon>Burkholderia</taxon>
        <taxon>pseudomallei group</taxon>
    </lineage>
</organism>
<dbReference type="AlphaFoldDB" id="A0A0E1VUU4"/>
<dbReference type="RefSeq" id="WP_004528468.1">
    <property type="nucleotide sequence ID" value="NZ_CM000833.1"/>
</dbReference>